<proteinExistence type="predicted"/>
<dbReference type="AlphaFoldDB" id="A0A7W9FPS2"/>
<comment type="caution">
    <text evidence="1">The sequence shown here is derived from an EMBL/GenBank/DDBJ whole genome shotgun (WGS) entry which is preliminary data.</text>
</comment>
<reference evidence="1 2" key="1">
    <citation type="submission" date="2020-08" db="EMBL/GenBank/DDBJ databases">
        <title>Genomic Encyclopedia of Type Strains, Phase IV (KMG-IV): sequencing the most valuable type-strain genomes for metagenomic binning, comparative biology and taxonomic classification.</title>
        <authorList>
            <person name="Goeker M."/>
        </authorList>
    </citation>
    <scope>NUCLEOTIDE SEQUENCE [LARGE SCALE GENOMIC DNA]</scope>
    <source>
        <strain evidence="1 2">DSM 16268</strain>
    </source>
</reference>
<protein>
    <submittedName>
        <fullName evidence="1">Uncharacterized protein</fullName>
    </submittedName>
</protein>
<accession>A0A7W9FPS2</accession>
<evidence type="ECO:0000313" key="2">
    <source>
        <dbReference type="Proteomes" id="UP000523821"/>
    </source>
</evidence>
<keyword evidence="2" id="KW-1185">Reference proteome</keyword>
<evidence type="ECO:0000313" key="1">
    <source>
        <dbReference type="EMBL" id="MBB5754632.1"/>
    </source>
</evidence>
<dbReference type="RefSeq" id="WP_183858070.1">
    <property type="nucleotide sequence ID" value="NZ_JACHOO010000009.1"/>
</dbReference>
<sequence length="115" mass="13326">MSERAGRDLSLEAQRIGDFWARIRTIEAAGDIDGSIRLLLGECDLTEQTDERMQWGVAPAPYWRLAILYRRRKQFADELAILERYDRQRKAPGSMPARLADRLQKVRTRNARLAP</sequence>
<organism evidence="1 2">
    <name type="scientific">Prosthecomicrobium pneumaticum</name>
    <dbReference type="NCBI Taxonomy" id="81895"/>
    <lineage>
        <taxon>Bacteria</taxon>
        <taxon>Pseudomonadati</taxon>
        <taxon>Pseudomonadota</taxon>
        <taxon>Alphaproteobacteria</taxon>
        <taxon>Hyphomicrobiales</taxon>
        <taxon>Kaistiaceae</taxon>
        <taxon>Prosthecomicrobium</taxon>
    </lineage>
</organism>
<gene>
    <name evidence="1" type="ORF">GGQ63_003720</name>
</gene>
<dbReference type="Proteomes" id="UP000523821">
    <property type="component" value="Unassembled WGS sequence"/>
</dbReference>
<dbReference type="EMBL" id="JACHOO010000009">
    <property type="protein sequence ID" value="MBB5754632.1"/>
    <property type="molecule type" value="Genomic_DNA"/>
</dbReference>
<name>A0A7W9FPS2_9HYPH</name>